<comment type="caution">
    <text evidence="1">The sequence shown here is derived from an EMBL/GenBank/DDBJ whole genome shotgun (WGS) entry which is preliminary data.</text>
</comment>
<name>A0ACC0KR92_CHOFU</name>
<proteinExistence type="predicted"/>
<gene>
    <name evidence="1" type="ORF">MSG28_011169</name>
</gene>
<evidence type="ECO:0000313" key="2">
    <source>
        <dbReference type="Proteomes" id="UP001064048"/>
    </source>
</evidence>
<protein>
    <submittedName>
        <fullName evidence="1">Uncharacterized protein</fullName>
    </submittedName>
</protein>
<evidence type="ECO:0000313" key="1">
    <source>
        <dbReference type="EMBL" id="KAI8438785.1"/>
    </source>
</evidence>
<dbReference type="EMBL" id="CM046118">
    <property type="protein sequence ID" value="KAI8438785.1"/>
    <property type="molecule type" value="Genomic_DNA"/>
</dbReference>
<sequence>MTRWTWKQHAACCMGALVEGDVAPELFAKPWRGRASPLFWRIPILLWSIFIIAWSEADFWGPREMFFVYMTNWGLILIMVESLFGVVVTIQKHTGNLPGHTSPSDFYVSCWQSGRSAVPLLSLRCFLFLYSLSTALIASAEASLPYMINLSDTETFVSTVTVVTANSAAHATFGLPWYVKTYWVLYNISIPVSFMITVFYWCLLRTSADREVKYAPNPVLDVMLHGVNSVVMLVELLASAHPSRLLHILHPLYFALVYVLFSVTYYNAGGLDPWGHSFIYPVIDWSKPQQTMVVVTLTALFLALMHILTVGIATVRDMIARKCFRDSTGVYNDGFDA</sequence>
<organism evidence="1 2">
    <name type="scientific">Choristoneura fumiferana</name>
    <name type="common">Spruce budworm moth</name>
    <name type="synonym">Archips fumiferana</name>
    <dbReference type="NCBI Taxonomy" id="7141"/>
    <lineage>
        <taxon>Eukaryota</taxon>
        <taxon>Metazoa</taxon>
        <taxon>Ecdysozoa</taxon>
        <taxon>Arthropoda</taxon>
        <taxon>Hexapoda</taxon>
        <taxon>Insecta</taxon>
        <taxon>Pterygota</taxon>
        <taxon>Neoptera</taxon>
        <taxon>Endopterygota</taxon>
        <taxon>Lepidoptera</taxon>
        <taxon>Glossata</taxon>
        <taxon>Ditrysia</taxon>
        <taxon>Tortricoidea</taxon>
        <taxon>Tortricidae</taxon>
        <taxon>Tortricinae</taxon>
        <taxon>Choristoneura</taxon>
    </lineage>
</organism>
<reference evidence="1 2" key="1">
    <citation type="journal article" date="2022" name="Genome Biol. Evol.">
        <title>The Spruce Budworm Genome: Reconstructing the Evolutionary History of Antifreeze Proteins.</title>
        <authorList>
            <person name="Beliveau C."/>
            <person name="Gagne P."/>
            <person name="Picq S."/>
            <person name="Vernygora O."/>
            <person name="Keeling C.I."/>
            <person name="Pinkney K."/>
            <person name="Doucet D."/>
            <person name="Wen F."/>
            <person name="Johnston J.S."/>
            <person name="Maaroufi H."/>
            <person name="Boyle B."/>
            <person name="Laroche J."/>
            <person name="Dewar K."/>
            <person name="Juretic N."/>
            <person name="Blackburn G."/>
            <person name="Nisole A."/>
            <person name="Brunet B."/>
            <person name="Brandao M."/>
            <person name="Lumley L."/>
            <person name="Duan J."/>
            <person name="Quan G."/>
            <person name="Lucarotti C.J."/>
            <person name="Roe A.D."/>
            <person name="Sperling F.A.H."/>
            <person name="Levesque R.C."/>
            <person name="Cusson M."/>
        </authorList>
    </citation>
    <scope>NUCLEOTIDE SEQUENCE [LARGE SCALE GENOMIC DNA]</scope>
    <source>
        <strain evidence="1">Glfc:IPQL:Cfum</strain>
    </source>
</reference>
<keyword evidence="2" id="KW-1185">Reference proteome</keyword>
<dbReference type="Proteomes" id="UP001064048">
    <property type="component" value="Chromosome 18"/>
</dbReference>
<accession>A0ACC0KR92</accession>